<feature type="compositionally biased region" description="Basic and acidic residues" evidence="1">
    <location>
        <begin position="297"/>
        <end position="306"/>
    </location>
</feature>
<reference evidence="2 3" key="1">
    <citation type="journal article" date="2023" name="Elife">
        <title>Identification of key yeast species and microbe-microbe interactions impacting larval growth of Drosophila in the wild.</title>
        <authorList>
            <person name="Mure A."/>
            <person name="Sugiura Y."/>
            <person name="Maeda R."/>
            <person name="Honda K."/>
            <person name="Sakurai N."/>
            <person name="Takahashi Y."/>
            <person name="Watada M."/>
            <person name="Katoh T."/>
            <person name="Gotoh A."/>
            <person name="Gotoh Y."/>
            <person name="Taniguchi I."/>
            <person name="Nakamura K."/>
            <person name="Hayashi T."/>
            <person name="Katayama T."/>
            <person name="Uemura T."/>
            <person name="Hattori Y."/>
        </authorList>
    </citation>
    <scope>NUCLEOTIDE SEQUENCE [LARGE SCALE GENOMIC DNA]</scope>
    <source>
        <strain evidence="2 3">KH-74</strain>
    </source>
</reference>
<evidence type="ECO:0000256" key="1">
    <source>
        <dbReference type="SAM" id="MobiDB-lite"/>
    </source>
</evidence>
<feature type="compositionally biased region" description="Basic and acidic residues" evidence="1">
    <location>
        <begin position="327"/>
        <end position="342"/>
    </location>
</feature>
<dbReference type="EMBL" id="BTGD01000003">
    <property type="protein sequence ID" value="GMM54979.1"/>
    <property type="molecule type" value="Genomic_DNA"/>
</dbReference>
<accession>A0AAV5RWR2</accession>
<comment type="caution">
    <text evidence="2">The sequence shown here is derived from an EMBL/GenBank/DDBJ whole genome shotgun (WGS) entry which is preliminary data.</text>
</comment>
<evidence type="ECO:0000313" key="3">
    <source>
        <dbReference type="Proteomes" id="UP001377567"/>
    </source>
</evidence>
<feature type="region of interest" description="Disordered" evidence="1">
    <location>
        <begin position="363"/>
        <end position="415"/>
    </location>
</feature>
<keyword evidence="3" id="KW-1185">Reference proteome</keyword>
<evidence type="ECO:0000313" key="2">
    <source>
        <dbReference type="EMBL" id="GMM54979.1"/>
    </source>
</evidence>
<organism evidence="2 3">
    <name type="scientific">Maudiozyma humilis</name>
    <name type="common">Sour dough yeast</name>
    <name type="synonym">Kazachstania humilis</name>
    <dbReference type="NCBI Taxonomy" id="51915"/>
    <lineage>
        <taxon>Eukaryota</taxon>
        <taxon>Fungi</taxon>
        <taxon>Dikarya</taxon>
        <taxon>Ascomycota</taxon>
        <taxon>Saccharomycotina</taxon>
        <taxon>Saccharomycetes</taxon>
        <taxon>Saccharomycetales</taxon>
        <taxon>Saccharomycetaceae</taxon>
        <taxon>Maudiozyma</taxon>
    </lineage>
</organism>
<feature type="compositionally biased region" description="Polar residues" evidence="1">
    <location>
        <begin position="307"/>
        <end position="326"/>
    </location>
</feature>
<proteinExistence type="predicted"/>
<name>A0AAV5RWR2_MAUHU</name>
<feature type="compositionally biased region" description="Polar residues" evidence="1">
    <location>
        <begin position="270"/>
        <end position="294"/>
    </location>
</feature>
<protein>
    <submittedName>
        <fullName evidence="2">Uncharacterized protein</fullName>
    </submittedName>
</protein>
<sequence length="415" mass="46155">MTDSIVSMQQSIKRQVDALGGRSPHSRDFDKLRAAFPQVSLHTLKALMYAAEFKYARAYNSLVILECRGVIEDVGDFILEEQHLQRLDEGLKAHFQECYDNARRVIREEQSAPAQKLQGEMPTAANGGMMSFKGLISTFANKLEEFSLPQKEQPAVAQKTERNKVNQGLDSQSKGRVEQTVVPQKSERGKMKQGVDSQNKQRVGPEGSARGTAMMRSGHLDKKSTIRSMSKKGRVTSGKLSSLFQPEAQKEAPNAHDDGMVSREKVEVARSNSLNCSKIETTQKQAQGGLSEQTAAKGEESKDRSDQMSSMRKTAHEPSSFTQTQTMKEHESDSTRSVKNTKENITNNTEHIAYIGQQKFLQNINPPPVLADGATAQAPLVNRTGRSRLTETDRPASLPPKPRASNSRRRDYYQS</sequence>
<feature type="region of interest" description="Disordered" evidence="1">
    <location>
        <begin position="150"/>
        <end position="344"/>
    </location>
</feature>
<dbReference type="Proteomes" id="UP001377567">
    <property type="component" value="Unassembled WGS sequence"/>
</dbReference>
<gene>
    <name evidence="2" type="ORF">DAKH74_015950</name>
</gene>
<feature type="compositionally biased region" description="Polar residues" evidence="1">
    <location>
        <begin position="165"/>
        <end position="174"/>
    </location>
</feature>
<dbReference type="AlphaFoldDB" id="A0AAV5RWR2"/>
<feature type="compositionally biased region" description="Basic and acidic residues" evidence="1">
    <location>
        <begin position="248"/>
        <end position="268"/>
    </location>
</feature>